<dbReference type="Pfam" id="PF13560">
    <property type="entry name" value="HTH_31"/>
    <property type="match status" value="1"/>
</dbReference>
<name>A0A6I7U0D3_9BACI</name>
<dbReference type="PANTHER" id="PTHR46797:SF1">
    <property type="entry name" value="METHYLPHOSPHONATE SYNTHASE"/>
    <property type="match status" value="1"/>
</dbReference>
<dbReference type="SMART" id="SM00530">
    <property type="entry name" value="HTH_XRE"/>
    <property type="match status" value="1"/>
</dbReference>
<keyword evidence="1" id="KW-0238">DNA-binding</keyword>
<dbReference type="Gene3D" id="1.10.260.40">
    <property type="entry name" value="lambda repressor-like DNA-binding domains"/>
    <property type="match status" value="1"/>
</dbReference>
<dbReference type="GO" id="GO:0005829">
    <property type="term" value="C:cytosol"/>
    <property type="evidence" value="ECO:0007669"/>
    <property type="project" value="TreeGrafter"/>
</dbReference>
<evidence type="ECO:0000256" key="1">
    <source>
        <dbReference type="ARBA" id="ARBA00023125"/>
    </source>
</evidence>
<evidence type="ECO:0000313" key="3">
    <source>
        <dbReference type="EMBL" id="OLF98692.1"/>
    </source>
</evidence>
<dbReference type="CDD" id="cd00093">
    <property type="entry name" value="HTH_XRE"/>
    <property type="match status" value="1"/>
</dbReference>
<protein>
    <submittedName>
        <fullName evidence="4">HTH-type transcriptional repressor RghR</fullName>
    </submittedName>
    <submittedName>
        <fullName evidence="3">YVAO protein</fullName>
    </submittedName>
</protein>
<accession>A0A6I7U0D3</accession>
<proteinExistence type="predicted"/>
<dbReference type="InterPro" id="IPR001387">
    <property type="entry name" value="Cro/C1-type_HTH"/>
</dbReference>
<organism evidence="3 5">
    <name type="scientific">Bacillus paralicheniformis</name>
    <dbReference type="NCBI Taxonomy" id="1648923"/>
    <lineage>
        <taxon>Bacteria</taxon>
        <taxon>Bacillati</taxon>
        <taxon>Bacillota</taxon>
        <taxon>Bacilli</taxon>
        <taxon>Bacillales</taxon>
        <taxon>Bacillaceae</taxon>
        <taxon>Bacillus</taxon>
    </lineage>
</organism>
<dbReference type="EMBL" id="LKPO01000001">
    <property type="protein sequence ID" value="OLF98692.1"/>
    <property type="molecule type" value="Genomic_DNA"/>
</dbReference>
<comment type="caution">
    <text evidence="3">The sequence shown here is derived from an EMBL/GenBank/DDBJ whole genome shotgun (WGS) entry which is preliminary data.</text>
</comment>
<sequence length="135" mass="15340">MAMTNFGYHLRQLRERKKLTVNQLAMYSGVSSAGISRIENGKRGVPKPATIRKLADALKVPYEELMASAGYISASTVQEARSSYDSIYDIVSQYDLEDLSLFDSEKWKVLSKKDIENLDKYFDFLVQEASSRNKN</sequence>
<dbReference type="EMBL" id="NILF01000056">
    <property type="protein sequence ID" value="TWL35859.1"/>
    <property type="molecule type" value="Genomic_DNA"/>
</dbReference>
<dbReference type="SUPFAM" id="SSF47413">
    <property type="entry name" value="lambda repressor-like DNA-binding domains"/>
    <property type="match status" value="1"/>
</dbReference>
<dbReference type="Proteomes" id="UP000185604">
    <property type="component" value="Unassembled WGS sequence"/>
</dbReference>
<feature type="domain" description="HTH cro/C1-type" evidence="2">
    <location>
        <begin position="10"/>
        <end position="65"/>
    </location>
</feature>
<reference evidence="3 5" key="1">
    <citation type="journal article" date="2016" name="Front. Microbiol.">
        <title>High-Level Heat Resistance of Spores of Bacillus amyloliquefaciens and Bacillus licheniformis Results from the Presence of a spoVA Operon in a Tn1546 Transposon.</title>
        <authorList>
            <person name="Berendsen E.M."/>
            <person name="Koning R.A."/>
            <person name="Boekhorst J."/>
            <person name="de Jong A."/>
            <person name="Kuipers O.P."/>
            <person name="Wells-Bennik M.H."/>
        </authorList>
    </citation>
    <scope>NUCLEOTIDE SEQUENCE [LARGE SCALE GENOMIC DNA]</scope>
    <source>
        <strain evidence="3 5">B4121</strain>
    </source>
</reference>
<evidence type="ECO:0000313" key="6">
    <source>
        <dbReference type="Proteomes" id="UP000429980"/>
    </source>
</evidence>
<reference evidence="4 6" key="2">
    <citation type="submission" date="2019-06" db="EMBL/GenBank/DDBJ databases">
        <title>Genome sequence analysis of &gt;100 Bacillus licheniformis strains suggests intrinsic resistance to this species.</title>
        <authorList>
            <person name="Wels M."/>
            <person name="Siezen R.J."/>
            <person name="Johansen E."/>
            <person name="Stuer-Lauridsen B."/>
            <person name="Bjerre K."/>
            <person name="Nielsen B.K.K."/>
        </authorList>
    </citation>
    <scope>NUCLEOTIDE SEQUENCE [LARGE SCALE GENOMIC DNA]</scope>
    <source>
        <strain evidence="4 6">BAC-15381</strain>
    </source>
</reference>
<dbReference type="Proteomes" id="UP000429980">
    <property type="component" value="Unassembled WGS sequence"/>
</dbReference>
<dbReference type="GO" id="GO:0003700">
    <property type="term" value="F:DNA-binding transcription factor activity"/>
    <property type="evidence" value="ECO:0007669"/>
    <property type="project" value="TreeGrafter"/>
</dbReference>
<dbReference type="InterPro" id="IPR050807">
    <property type="entry name" value="TransReg_Diox_bact_type"/>
</dbReference>
<gene>
    <name evidence="3" type="ORF">B4121_0219</name>
    <name evidence="4" type="ORF">CHCC15381_1793</name>
</gene>
<evidence type="ECO:0000313" key="4">
    <source>
        <dbReference type="EMBL" id="TWL35859.1"/>
    </source>
</evidence>
<dbReference type="InterPro" id="IPR016759">
    <property type="entry name" value="RghR"/>
</dbReference>
<dbReference type="InterPro" id="IPR010982">
    <property type="entry name" value="Lambda_DNA-bd_dom_sf"/>
</dbReference>
<evidence type="ECO:0000313" key="5">
    <source>
        <dbReference type="Proteomes" id="UP000185604"/>
    </source>
</evidence>
<dbReference type="PANTHER" id="PTHR46797">
    <property type="entry name" value="HTH-TYPE TRANSCRIPTIONAL REGULATOR"/>
    <property type="match status" value="1"/>
</dbReference>
<dbReference type="AlphaFoldDB" id="A0A6I7U0D3"/>
<keyword evidence="6" id="KW-1185">Reference proteome</keyword>
<dbReference type="GO" id="GO:0003677">
    <property type="term" value="F:DNA binding"/>
    <property type="evidence" value="ECO:0007669"/>
    <property type="project" value="UniProtKB-KW"/>
</dbReference>
<dbReference type="PROSITE" id="PS50943">
    <property type="entry name" value="HTH_CROC1"/>
    <property type="match status" value="1"/>
</dbReference>
<dbReference type="PIRSF" id="PIRSF019364">
    <property type="entry name" value="RapGH_repressor"/>
    <property type="match status" value="1"/>
</dbReference>
<evidence type="ECO:0000259" key="2">
    <source>
        <dbReference type="PROSITE" id="PS50943"/>
    </source>
</evidence>